<keyword evidence="1" id="KW-0732">Signal</keyword>
<dbReference type="AlphaFoldDB" id="A0A0U5L5M7"/>
<feature type="signal peptide" evidence="1">
    <location>
        <begin position="1"/>
        <end position="19"/>
    </location>
</feature>
<evidence type="ECO:0000256" key="1">
    <source>
        <dbReference type="SAM" id="SignalP"/>
    </source>
</evidence>
<dbReference type="Proteomes" id="UP000059419">
    <property type="component" value="Chromosome 1"/>
</dbReference>
<dbReference type="OrthoDB" id="7206526at2"/>
<evidence type="ECO:0000313" key="2">
    <source>
        <dbReference type="EMBL" id="CUU24464.1"/>
    </source>
</evidence>
<proteinExistence type="predicted"/>
<gene>
    <name evidence="2" type="ORF">EM595_2231</name>
</gene>
<dbReference type="PROSITE" id="PS51257">
    <property type="entry name" value="PROKAR_LIPOPROTEIN"/>
    <property type="match status" value="1"/>
</dbReference>
<dbReference type="EMBL" id="LN907827">
    <property type="protein sequence ID" value="CUU24464.1"/>
    <property type="molecule type" value="Genomic_DNA"/>
</dbReference>
<reference evidence="3" key="1">
    <citation type="submission" date="2015-11" db="EMBL/GenBank/DDBJ databases">
        <authorList>
            <person name="Blom J."/>
        </authorList>
    </citation>
    <scope>NUCLEOTIDE SEQUENCE [LARGE SCALE GENOMIC DNA]</scope>
</reference>
<organism evidence="2 3">
    <name type="scientific">Duffyella gerundensis</name>
    <dbReference type="NCBI Taxonomy" id="1619313"/>
    <lineage>
        <taxon>Bacteria</taxon>
        <taxon>Pseudomonadati</taxon>
        <taxon>Pseudomonadota</taxon>
        <taxon>Gammaproteobacteria</taxon>
        <taxon>Enterobacterales</taxon>
        <taxon>Erwiniaceae</taxon>
        <taxon>Duffyella</taxon>
    </lineage>
</organism>
<dbReference type="PATRIC" id="fig|1619313.3.peg.2322"/>
<sequence>MKKKLLAVALMLLAGCATKQYPQAPAVTAEEAAAFDCRVLDQEIASARSVQHEIDETGRFDVLTVMGFVGDFGLGNGIAKSRATGKAQARLHQLSQLKAAQCAGAVTPAGAG</sequence>
<keyword evidence="3" id="KW-1185">Reference proteome</keyword>
<feature type="chain" id="PRO_5006861078" description="Secreted protein" evidence="1">
    <location>
        <begin position="20"/>
        <end position="112"/>
    </location>
</feature>
<accession>A0A0U5L5M7</accession>
<evidence type="ECO:0000313" key="3">
    <source>
        <dbReference type="Proteomes" id="UP000059419"/>
    </source>
</evidence>
<protein>
    <recommendedName>
        <fullName evidence="4">Secreted protein</fullName>
    </recommendedName>
</protein>
<dbReference type="RefSeq" id="WP_067431686.1">
    <property type="nucleotide sequence ID" value="NZ_LN907827.1"/>
</dbReference>
<name>A0A0U5L5M7_9GAMM</name>
<evidence type="ECO:0008006" key="4">
    <source>
        <dbReference type="Google" id="ProtNLM"/>
    </source>
</evidence>
<dbReference type="KEGG" id="ege:EM595_2231"/>